<dbReference type="PROSITE" id="PS00892">
    <property type="entry name" value="HIT_1"/>
    <property type="match status" value="1"/>
</dbReference>
<name>A0A422N2H3_9TRYP</name>
<dbReference type="InterPro" id="IPR011146">
    <property type="entry name" value="HIT-like"/>
</dbReference>
<gene>
    <name evidence="3" type="ORF">Tco025E_08965</name>
</gene>
<dbReference type="PROSITE" id="PS51084">
    <property type="entry name" value="HIT_2"/>
    <property type="match status" value="1"/>
</dbReference>
<dbReference type="GO" id="GO:0047710">
    <property type="term" value="F:bis(5'-adenosyl)-triphosphatase activity"/>
    <property type="evidence" value="ECO:0007669"/>
    <property type="project" value="UniProtKB-EC"/>
</dbReference>
<dbReference type="InterPro" id="IPR051884">
    <property type="entry name" value="Bis(5'-adenosyl)-TPase_reg"/>
</dbReference>
<dbReference type="AlphaFoldDB" id="A0A422N2H3"/>
<dbReference type="Pfam" id="PF01230">
    <property type="entry name" value="HIT"/>
    <property type="match status" value="1"/>
</dbReference>
<evidence type="ECO:0000313" key="4">
    <source>
        <dbReference type="Proteomes" id="UP000284403"/>
    </source>
</evidence>
<sequence>MASGMRAAQLPPNLALCRGSCRHWIVAAGANSESYQCFCRAQGQASGRHGSTASTPPPSHAAARFRPDHLLPGDWSALLRHCRRLTSPHGSFSYSSPGDAAAAEAAEADSTAEVVNLAFMHIVERTAGDFVPNNMIYHELQRRYVVLPAAAAGADTGAVDFASWLRRLQQQVGTEEANVEEEGAGDAGAGDPLAGTALAVEKTAQNTRLFPADATSAELAFERQRRDADRGIFTFFPHSVVVSDCIPFRSRYFVVMVNHKPIVRHHLMVVPVRCVATIHALTREEVEDWGRVMHLTLRVLKRVAAVHSDASASHAGDVEGGFSIAIQQGRLAGQTVAHLHTHVIPFDPRGKLAGEPEEEEVQQRQPCRTGAQMREEAETLMSHFELLAG</sequence>
<organism evidence="3 4">
    <name type="scientific">Trypanosoma conorhini</name>
    <dbReference type="NCBI Taxonomy" id="83891"/>
    <lineage>
        <taxon>Eukaryota</taxon>
        <taxon>Discoba</taxon>
        <taxon>Euglenozoa</taxon>
        <taxon>Kinetoplastea</taxon>
        <taxon>Metakinetoplastina</taxon>
        <taxon>Trypanosomatida</taxon>
        <taxon>Trypanosomatidae</taxon>
        <taxon>Trypanosoma</taxon>
    </lineage>
</organism>
<dbReference type="GeneID" id="40322576"/>
<dbReference type="Gene3D" id="3.30.428.10">
    <property type="entry name" value="HIT-like"/>
    <property type="match status" value="1"/>
</dbReference>
<keyword evidence="3" id="KW-0378">Hydrolase</keyword>
<protein>
    <submittedName>
        <fullName evidence="3">Putative Bis(5-adenosyl)-triphosphatase</fullName>
        <ecNumber evidence="3">3.6.1.29</ecNumber>
    </submittedName>
</protein>
<dbReference type="SUPFAM" id="SSF54197">
    <property type="entry name" value="HIT-like"/>
    <property type="match status" value="1"/>
</dbReference>
<reference evidence="3 4" key="1">
    <citation type="journal article" date="2018" name="BMC Genomics">
        <title>Genomic comparison of Trypanosoma conorhini and Trypanosoma rangeli to Trypanosoma cruzi strains of high and low virulence.</title>
        <authorList>
            <person name="Bradwell K.R."/>
            <person name="Koparde V.N."/>
            <person name="Matveyev A.V."/>
            <person name="Serrano M.G."/>
            <person name="Alves J.M."/>
            <person name="Parikh H."/>
            <person name="Huang B."/>
            <person name="Lee V."/>
            <person name="Espinosa-Alvarez O."/>
            <person name="Ortiz P.A."/>
            <person name="Costa-Martins A.G."/>
            <person name="Teixeira M.M."/>
            <person name="Buck G.A."/>
        </authorList>
    </citation>
    <scope>NUCLEOTIDE SEQUENCE [LARGE SCALE GENOMIC DNA]</scope>
    <source>
        <strain evidence="3 4">025E</strain>
    </source>
</reference>
<accession>A0A422N2H3</accession>
<dbReference type="EMBL" id="MKKU01000939">
    <property type="protein sequence ID" value="RNE99664.1"/>
    <property type="molecule type" value="Genomic_DNA"/>
</dbReference>
<dbReference type="OrthoDB" id="672793at2759"/>
<dbReference type="InterPro" id="IPR019808">
    <property type="entry name" value="Histidine_triad_CS"/>
</dbReference>
<feature type="short sequence motif" description="Histidine triad motif" evidence="1">
    <location>
        <begin position="338"/>
        <end position="342"/>
    </location>
</feature>
<dbReference type="RefSeq" id="XP_029224084.1">
    <property type="nucleotide sequence ID" value="XM_029375796.1"/>
</dbReference>
<dbReference type="EC" id="3.6.1.29" evidence="3"/>
<evidence type="ECO:0000259" key="2">
    <source>
        <dbReference type="PROSITE" id="PS51084"/>
    </source>
</evidence>
<evidence type="ECO:0000313" key="3">
    <source>
        <dbReference type="EMBL" id="RNE99664.1"/>
    </source>
</evidence>
<keyword evidence="4" id="KW-1185">Reference proteome</keyword>
<dbReference type="PANTHER" id="PTHR46243:SF1">
    <property type="entry name" value="BIS(5'-ADENOSYL)-TRIPHOSPHATASE"/>
    <property type="match status" value="1"/>
</dbReference>
<dbReference type="Proteomes" id="UP000284403">
    <property type="component" value="Unassembled WGS sequence"/>
</dbReference>
<dbReference type="InterPro" id="IPR036265">
    <property type="entry name" value="HIT-like_sf"/>
</dbReference>
<evidence type="ECO:0000256" key="1">
    <source>
        <dbReference type="PROSITE-ProRule" id="PRU00464"/>
    </source>
</evidence>
<comment type="caution">
    <text evidence="3">The sequence shown here is derived from an EMBL/GenBank/DDBJ whole genome shotgun (WGS) entry which is preliminary data.</text>
</comment>
<feature type="domain" description="HIT" evidence="2">
    <location>
        <begin position="232"/>
        <end position="354"/>
    </location>
</feature>
<dbReference type="PANTHER" id="PTHR46243">
    <property type="entry name" value="BIS(5'-ADENOSYL)-TRIPHOSPHATASE"/>
    <property type="match status" value="1"/>
</dbReference>
<proteinExistence type="predicted"/>